<sequence length="61" mass="6954">MRKCIVERYILEGSYEGYDSKLYYTIHMLASIYYPIDNHQISTAIAVDCPKALIQNPGEGP</sequence>
<comment type="caution">
    <text evidence="1">The sequence shown here is derived from an EMBL/GenBank/DDBJ whole genome shotgun (WGS) entry which is preliminary data.</text>
</comment>
<reference evidence="1" key="1">
    <citation type="submission" date="2020-08" db="EMBL/GenBank/DDBJ databases">
        <title>Multicomponent nature underlies the extraordinary mechanical properties of spider dragline silk.</title>
        <authorList>
            <person name="Kono N."/>
            <person name="Nakamura H."/>
            <person name="Mori M."/>
            <person name="Yoshida Y."/>
            <person name="Ohtoshi R."/>
            <person name="Malay A.D."/>
            <person name="Moran D.A.P."/>
            <person name="Tomita M."/>
            <person name="Numata K."/>
            <person name="Arakawa K."/>
        </authorList>
    </citation>
    <scope>NUCLEOTIDE SEQUENCE</scope>
</reference>
<evidence type="ECO:0000313" key="2">
    <source>
        <dbReference type="Proteomes" id="UP000886998"/>
    </source>
</evidence>
<dbReference type="AlphaFoldDB" id="A0A8X6JF07"/>
<proteinExistence type="predicted"/>
<gene>
    <name evidence="1" type="ORF">TNIN_409861</name>
</gene>
<feature type="non-terminal residue" evidence="1">
    <location>
        <position position="61"/>
    </location>
</feature>
<evidence type="ECO:0000313" key="1">
    <source>
        <dbReference type="EMBL" id="GFS65260.1"/>
    </source>
</evidence>
<name>A0A8X6JF07_9ARAC</name>
<dbReference type="Proteomes" id="UP000886998">
    <property type="component" value="Unassembled WGS sequence"/>
</dbReference>
<dbReference type="OrthoDB" id="10172451at2759"/>
<keyword evidence="2" id="KW-1185">Reference proteome</keyword>
<protein>
    <submittedName>
        <fullName evidence="1">Uncharacterized protein</fullName>
    </submittedName>
</protein>
<dbReference type="EMBL" id="BMAV01028123">
    <property type="protein sequence ID" value="GFS65260.1"/>
    <property type="molecule type" value="Genomic_DNA"/>
</dbReference>
<organism evidence="1 2">
    <name type="scientific">Trichonephila inaurata madagascariensis</name>
    <dbReference type="NCBI Taxonomy" id="2747483"/>
    <lineage>
        <taxon>Eukaryota</taxon>
        <taxon>Metazoa</taxon>
        <taxon>Ecdysozoa</taxon>
        <taxon>Arthropoda</taxon>
        <taxon>Chelicerata</taxon>
        <taxon>Arachnida</taxon>
        <taxon>Araneae</taxon>
        <taxon>Araneomorphae</taxon>
        <taxon>Entelegynae</taxon>
        <taxon>Araneoidea</taxon>
        <taxon>Nephilidae</taxon>
        <taxon>Trichonephila</taxon>
        <taxon>Trichonephila inaurata</taxon>
    </lineage>
</organism>
<accession>A0A8X6JF07</accession>